<dbReference type="EMBL" id="MCOL01000001">
    <property type="protein sequence ID" value="ODO61439.1"/>
    <property type="molecule type" value="Genomic_DNA"/>
</dbReference>
<evidence type="ECO:0000313" key="17">
    <source>
        <dbReference type="Proteomes" id="UP000595466"/>
    </source>
</evidence>
<dbReference type="EMBL" id="CP066817">
    <property type="protein sequence ID" value="QQM59907.1"/>
    <property type="molecule type" value="Genomic_DNA"/>
</dbReference>
<dbReference type="PRINTS" id="PR00469">
    <property type="entry name" value="PNDRDTASEII"/>
</dbReference>
<sequence length="438" mass="46984">MAKIIIVGAAHGGRETVNGLLAANTDNEIHWYEHGQFATALDWAPADAEKERLALSQQVTLFDQTTVTRITPATHTITARNQRGQLQTDHYDRLVLSVGSLPIQLPIPGAELSGVRSIQNRASINELKLAAKSAAIKNVVVIGGGYIGMNFAALFKQTGKQVTVIDVNARPFSHNLDSEFTQILAAASVENGLQLKMEERVTAVLGSTHVTAVQTNRGQYAADLVLVAVGNRPNTAWLRGTLALDSEGLIETDDYFQTSVPDIYAIGDATKVRFTPTGTKERITLGSAASHAGRLLAHNLLTDQRIVFPGVQATSALNAAGYYFAATGLNTQLAVRMQQPVLATYIAVPRLVASAPARLNATVHFKLFYDKTHRILGAQIMSTAELTAVINTVSLAIQMGATLEQLAYGDFFFQPGLSQPVDVLSTASLQALQTLATN</sequence>
<dbReference type="PANTHER" id="PTHR43429">
    <property type="entry name" value="PYRIDINE NUCLEOTIDE-DISULFIDE OXIDOREDUCTASE DOMAIN-CONTAINING"/>
    <property type="match status" value="1"/>
</dbReference>
<evidence type="ECO:0000259" key="9">
    <source>
        <dbReference type="Pfam" id="PF07992"/>
    </source>
</evidence>
<dbReference type="InterPro" id="IPR023753">
    <property type="entry name" value="FAD/NAD-binding_dom"/>
</dbReference>
<evidence type="ECO:0000256" key="3">
    <source>
        <dbReference type="ARBA" id="ARBA00022630"/>
    </source>
</evidence>
<evidence type="ECO:0000256" key="5">
    <source>
        <dbReference type="ARBA" id="ARBA00023002"/>
    </source>
</evidence>
<dbReference type="Proteomes" id="UP000094892">
    <property type="component" value="Unassembled WGS sequence"/>
</dbReference>
<evidence type="ECO:0000256" key="4">
    <source>
        <dbReference type="ARBA" id="ARBA00022827"/>
    </source>
</evidence>
<dbReference type="PANTHER" id="PTHR43429:SF1">
    <property type="entry name" value="NAD(P)H SULFUR OXIDOREDUCTASE (COA-DEPENDENT)"/>
    <property type="match status" value="1"/>
</dbReference>
<evidence type="ECO:0000256" key="1">
    <source>
        <dbReference type="ARBA" id="ARBA00001974"/>
    </source>
</evidence>
<comment type="cofactor">
    <cofactor evidence="1">
        <name>FAD</name>
        <dbReference type="ChEBI" id="CHEBI:57692"/>
    </cofactor>
</comment>
<evidence type="ECO:0000313" key="11">
    <source>
        <dbReference type="EMBL" id="KZV00117.1"/>
    </source>
</evidence>
<dbReference type="Gene3D" id="3.50.50.60">
    <property type="entry name" value="FAD/NAD(P)-binding domain"/>
    <property type="match status" value="2"/>
</dbReference>
<dbReference type="Proteomes" id="UP000595466">
    <property type="component" value="Chromosome"/>
</dbReference>
<evidence type="ECO:0000256" key="7">
    <source>
        <dbReference type="ARBA" id="ARBA00023284"/>
    </source>
</evidence>
<dbReference type="GO" id="GO:0016692">
    <property type="term" value="F:NADH peroxidase activity"/>
    <property type="evidence" value="ECO:0007669"/>
    <property type="project" value="UniProtKB-EC"/>
</dbReference>
<keyword evidence="7" id="KW-0676">Redox-active center</keyword>
<dbReference type="PATRIC" id="fig|1590.143.peg.1964"/>
<dbReference type="Proteomes" id="UP000076989">
    <property type="component" value="Unassembled WGS sequence"/>
</dbReference>
<name>A0A0G9FBT5_LACPN</name>
<dbReference type="Pfam" id="PF02852">
    <property type="entry name" value="Pyr_redox_dim"/>
    <property type="match status" value="1"/>
</dbReference>
<gene>
    <name evidence="13" type="ORF">JH395_09060</name>
    <name evidence="12" type="ORF">LPJSA22_01417</name>
    <name evidence="11" type="ORF">NAB2_3347</name>
    <name evidence="10" type="ORF">Nizo2260_0709</name>
</gene>
<comment type="similarity">
    <text evidence="2">Belongs to the class-III pyridine nucleotide-disulfide oxidoreductase family.</text>
</comment>
<organism evidence="12 16">
    <name type="scientific">Lactiplantibacillus plantarum</name>
    <name type="common">Lactobacillus plantarum</name>
    <dbReference type="NCBI Taxonomy" id="1590"/>
    <lineage>
        <taxon>Bacteria</taxon>
        <taxon>Bacillati</taxon>
        <taxon>Bacillota</taxon>
        <taxon>Bacilli</taxon>
        <taxon>Lactobacillales</taxon>
        <taxon>Lactobacillaceae</taxon>
        <taxon>Lactiplantibacillus</taxon>
    </lineage>
</organism>
<keyword evidence="4" id="KW-0274">FAD</keyword>
<evidence type="ECO:0000313" key="14">
    <source>
        <dbReference type="Proteomes" id="UP000076872"/>
    </source>
</evidence>
<evidence type="ECO:0000313" key="13">
    <source>
        <dbReference type="EMBL" id="QQM59907.1"/>
    </source>
</evidence>
<proteinExistence type="inferred from homology"/>
<reference evidence="12 16" key="2">
    <citation type="submission" date="2016-08" db="EMBL/GenBank/DDBJ databases">
        <title>Genome sequencing of Lactobacillus plantarum JSA22, isolated from fermented soybean paste.</title>
        <authorList>
            <person name="Choi H.S."/>
        </authorList>
    </citation>
    <scope>NUCLEOTIDE SEQUENCE [LARGE SCALE GENOMIC DNA]</scope>
    <source>
        <strain evidence="12 16">JSA22</strain>
    </source>
</reference>
<dbReference type="SUPFAM" id="SSF55424">
    <property type="entry name" value="FAD/NAD-linked reductases, dimerisation (C-terminal) domain"/>
    <property type="match status" value="1"/>
</dbReference>
<feature type="domain" description="Pyridine nucleotide-disulphide oxidoreductase dimerisation" evidence="8">
    <location>
        <begin position="324"/>
        <end position="418"/>
    </location>
</feature>
<evidence type="ECO:0000256" key="6">
    <source>
        <dbReference type="ARBA" id="ARBA00023097"/>
    </source>
</evidence>
<dbReference type="AlphaFoldDB" id="A0A0G9FBT5"/>
<evidence type="ECO:0000256" key="2">
    <source>
        <dbReference type="ARBA" id="ARBA00009130"/>
    </source>
</evidence>
<protein>
    <submittedName>
        <fullName evidence="13">FAD-dependent oxidoreductase</fullName>
    </submittedName>
    <submittedName>
        <fullName evidence="10 12">NADH peroxidase</fullName>
        <ecNumber evidence="12">1.11.1.1</ecNumber>
    </submittedName>
</protein>
<dbReference type="PRINTS" id="PR00368">
    <property type="entry name" value="FADPNR"/>
</dbReference>
<dbReference type="InterPro" id="IPR036188">
    <property type="entry name" value="FAD/NAD-bd_sf"/>
</dbReference>
<keyword evidence="3" id="KW-0285">Flavoprotein</keyword>
<evidence type="ECO:0000259" key="8">
    <source>
        <dbReference type="Pfam" id="PF02852"/>
    </source>
</evidence>
<evidence type="ECO:0000313" key="15">
    <source>
        <dbReference type="Proteomes" id="UP000076989"/>
    </source>
</evidence>
<keyword evidence="12" id="KW-0575">Peroxidase</keyword>
<accession>A0A0G9FBT5</accession>
<evidence type="ECO:0000313" key="12">
    <source>
        <dbReference type="EMBL" id="ODO61439.1"/>
    </source>
</evidence>
<evidence type="ECO:0000313" key="16">
    <source>
        <dbReference type="Proteomes" id="UP000094892"/>
    </source>
</evidence>
<dbReference type="SUPFAM" id="SSF51905">
    <property type="entry name" value="FAD/NAD(P)-binding domain"/>
    <property type="match status" value="1"/>
</dbReference>
<keyword evidence="5 12" id="KW-0560">Oxidoreductase</keyword>
<keyword evidence="6" id="KW-0558">Oxidation</keyword>
<reference evidence="14 15" key="1">
    <citation type="submission" date="2016-03" db="EMBL/GenBank/DDBJ databases">
        <title>Comparative genomics of 54 Lactobacillus plantarum strains reveals genomic uncoupling from niche constraints.</title>
        <authorList>
            <person name="Martino M.E."/>
        </authorList>
    </citation>
    <scope>NUCLEOTIDE SEQUENCE [LARGE SCALE GENOMIC DNA]</scope>
    <source>
        <strain evidence="11 14">NAB2</strain>
        <strain evidence="10 15">Nizo2260</strain>
    </source>
</reference>
<reference evidence="13 17" key="3">
    <citation type="submission" date="2020-12" db="EMBL/GenBank/DDBJ databases">
        <title>Whole genome sequencing of Lactobacillus plantarum PC518.</title>
        <authorList>
            <person name="Guo Q."/>
        </authorList>
    </citation>
    <scope>NUCLEOTIDE SEQUENCE [LARGE SCALE GENOMIC DNA]</scope>
    <source>
        <strain evidence="13 17">PC518</strain>
    </source>
</reference>
<dbReference type="OMA" id="YCHIALA"/>
<dbReference type="RefSeq" id="WP_003640243.1">
    <property type="nucleotide sequence ID" value="NZ_AP028145.1"/>
</dbReference>
<evidence type="ECO:0000313" key="10">
    <source>
        <dbReference type="EMBL" id="KZU07168.1"/>
    </source>
</evidence>
<dbReference type="EMBL" id="LUWI01000010">
    <property type="protein sequence ID" value="KZU07168.1"/>
    <property type="molecule type" value="Genomic_DNA"/>
</dbReference>
<dbReference type="InterPro" id="IPR016156">
    <property type="entry name" value="FAD/NAD-linked_Rdtase_dimer_sf"/>
</dbReference>
<dbReference type="Pfam" id="PF07992">
    <property type="entry name" value="Pyr_redox_2"/>
    <property type="match status" value="1"/>
</dbReference>
<dbReference type="EC" id="1.11.1.1" evidence="12"/>
<dbReference type="EMBL" id="LUXO01000043">
    <property type="protein sequence ID" value="KZV00117.1"/>
    <property type="molecule type" value="Genomic_DNA"/>
</dbReference>
<dbReference type="Proteomes" id="UP000076872">
    <property type="component" value="Unassembled WGS sequence"/>
</dbReference>
<dbReference type="InterPro" id="IPR050260">
    <property type="entry name" value="FAD-bd_OxRdtase"/>
</dbReference>
<dbReference type="InterPro" id="IPR004099">
    <property type="entry name" value="Pyr_nucl-diS_OxRdtase_dimer"/>
</dbReference>
<feature type="domain" description="FAD/NAD(P)-binding" evidence="9">
    <location>
        <begin position="3"/>
        <end position="290"/>
    </location>
</feature>